<protein>
    <submittedName>
        <fullName evidence="2">Translesion DNA synthesis-associated protein ImuA</fullName>
    </submittedName>
</protein>
<proteinExistence type="predicted"/>
<dbReference type="SUPFAM" id="SSF52540">
    <property type="entry name" value="P-loop containing nucleoside triphosphate hydrolases"/>
    <property type="match status" value="1"/>
</dbReference>
<organism evidence="2 3">
    <name type="scientific">Ferrimonas lipolytica</name>
    <dbReference type="NCBI Taxonomy" id="2724191"/>
    <lineage>
        <taxon>Bacteria</taxon>
        <taxon>Pseudomonadati</taxon>
        <taxon>Pseudomonadota</taxon>
        <taxon>Gammaproteobacteria</taxon>
        <taxon>Alteromonadales</taxon>
        <taxon>Ferrimonadaceae</taxon>
        <taxon>Ferrimonas</taxon>
    </lineage>
</organism>
<dbReference type="InterPro" id="IPR017166">
    <property type="entry name" value="UCP037290"/>
</dbReference>
<accession>A0A6H1UAU0</accession>
<dbReference type="GO" id="GO:0009432">
    <property type="term" value="P:SOS response"/>
    <property type="evidence" value="ECO:0007669"/>
    <property type="project" value="InterPro"/>
</dbReference>
<dbReference type="Pfam" id="PF03846">
    <property type="entry name" value="SulA"/>
    <property type="match status" value="1"/>
</dbReference>
<evidence type="ECO:0000256" key="1">
    <source>
        <dbReference type="SAM" id="MobiDB-lite"/>
    </source>
</evidence>
<dbReference type="InterPro" id="IPR027417">
    <property type="entry name" value="P-loop_NTPase"/>
</dbReference>
<gene>
    <name evidence="2" type="primary">imuA</name>
    <name evidence="2" type="ORF">HER31_04320</name>
</gene>
<dbReference type="KEGG" id="fes:HER31_04320"/>
<name>A0A6H1UAU0_9GAMM</name>
<dbReference type="RefSeq" id="WP_168659445.1">
    <property type="nucleotide sequence ID" value="NZ_CP051180.1"/>
</dbReference>
<dbReference type="InterPro" id="IPR047610">
    <property type="entry name" value="ImuA_translesion"/>
</dbReference>
<evidence type="ECO:0000313" key="2">
    <source>
        <dbReference type="EMBL" id="QIZ76185.1"/>
    </source>
</evidence>
<dbReference type="EMBL" id="CP051180">
    <property type="protein sequence ID" value="QIZ76185.1"/>
    <property type="molecule type" value="Genomic_DNA"/>
</dbReference>
<dbReference type="Gene3D" id="3.40.50.300">
    <property type="entry name" value="P-loop containing nucleotide triphosphate hydrolases"/>
    <property type="match status" value="1"/>
</dbReference>
<dbReference type="GO" id="GO:0051782">
    <property type="term" value="P:negative regulation of cell division"/>
    <property type="evidence" value="ECO:0007669"/>
    <property type="project" value="InterPro"/>
</dbReference>
<dbReference type="InterPro" id="IPR004596">
    <property type="entry name" value="Cell_div_suppressor_SulA"/>
</dbReference>
<keyword evidence="3" id="KW-1185">Reference proteome</keyword>
<evidence type="ECO:0000313" key="3">
    <source>
        <dbReference type="Proteomes" id="UP000501602"/>
    </source>
</evidence>
<reference evidence="2 3" key="1">
    <citation type="submission" date="2020-04" db="EMBL/GenBank/DDBJ databases">
        <title>Ferrimonas sp. S7 isolated from sea water.</title>
        <authorList>
            <person name="Bae S.S."/>
            <person name="Baek K."/>
        </authorList>
    </citation>
    <scope>NUCLEOTIDE SEQUENCE [LARGE SCALE GENOMIC DNA]</scope>
    <source>
        <strain evidence="2 3">S7</strain>
    </source>
</reference>
<dbReference type="NCBIfam" id="NF033429">
    <property type="entry name" value="ImuA_translesion"/>
    <property type="match status" value="1"/>
</dbReference>
<dbReference type="PIRSF" id="PIRSF037290">
    <property type="entry name" value="UCP037290"/>
    <property type="match status" value="1"/>
</dbReference>
<sequence length="224" mass="24622">MAARVSTLFNRNDIWLGKQWQQQEQGISSGYAALDKQLAGGGWPQVGLVELLGDSVGIGALLQPLLKQKQQQDRWQMCIAPPAQPHAPAWAAAGVELTRMVWIDSPCRKEQLWTLEHSLNSGCCSLILAWLDELSPTEARRLQLAAKKGQCLLLLHLPEAVVAQPHAVALRLLVQPNRYGCDVRIIKQRGGWPQSDLALGLPHRPKPLPPQSSPMSAAVTHGPW</sequence>
<feature type="region of interest" description="Disordered" evidence="1">
    <location>
        <begin position="202"/>
        <end position="224"/>
    </location>
</feature>
<dbReference type="Proteomes" id="UP000501602">
    <property type="component" value="Chromosome"/>
</dbReference>
<dbReference type="AlphaFoldDB" id="A0A6H1UAU0"/>